<comment type="caution">
    <text evidence="1">The sequence shown here is derived from an EMBL/GenBank/DDBJ whole genome shotgun (WGS) entry which is preliminary data.</text>
</comment>
<evidence type="ECO:0000313" key="1">
    <source>
        <dbReference type="EMBL" id="GAW93533.1"/>
    </source>
</evidence>
<proteinExistence type="predicted"/>
<evidence type="ECO:0000313" key="2">
    <source>
        <dbReference type="Proteomes" id="UP000197032"/>
    </source>
</evidence>
<gene>
    <name evidence="1" type="ORF">KKC1_26640</name>
</gene>
<dbReference type="AlphaFoldDB" id="A0A1Z5HVG5"/>
<name>A0A1Z5HVG5_9FIRM</name>
<accession>A0A1Z5HVG5</accession>
<reference evidence="2" key="1">
    <citation type="journal article" date="2017" name="Appl. Environ. Microbiol.">
        <title>Genomic analysis of Calderihabitans maritimus KKC1, a thermophilic hydrogenogenic carboxydotrophic bacterium isolated from marine sediment.</title>
        <authorList>
            <person name="Omae K."/>
            <person name="Yoneda Y."/>
            <person name="Fukuyama Y."/>
            <person name="Yoshida T."/>
            <person name="Sako Y."/>
        </authorList>
    </citation>
    <scope>NUCLEOTIDE SEQUENCE [LARGE SCALE GENOMIC DNA]</scope>
    <source>
        <strain evidence="2">KKC1</strain>
    </source>
</reference>
<dbReference type="EMBL" id="BDGJ01000161">
    <property type="protein sequence ID" value="GAW93533.1"/>
    <property type="molecule type" value="Genomic_DNA"/>
</dbReference>
<organism evidence="1 2">
    <name type="scientific">Calderihabitans maritimus</name>
    <dbReference type="NCBI Taxonomy" id="1246530"/>
    <lineage>
        <taxon>Bacteria</taxon>
        <taxon>Bacillati</taxon>
        <taxon>Bacillota</taxon>
        <taxon>Clostridia</taxon>
        <taxon>Neomoorellales</taxon>
        <taxon>Calderihabitantaceae</taxon>
        <taxon>Calderihabitans</taxon>
    </lineage>
</organism>
<dbReference type="Proteomes" id="UP000197032">
    <property type="component" value="Unassembled WGS sequence"/>
</dbReference>
<protein>
    <submittedName>
        <fullName evidence="1">Uncharacterized protein</fullName>
    </submittedName>
</protein>
<keyword evidence="2" id="KW-1185">Reference proteome</keyword>
<sequence>MAVVVSLRQGCLRRRRIRRKPAANLRPDVQEPHLRLAVVG</sequence>